<protein>
    <submittedName>
        <fullName evidence="3">Uncharacterized protein LOC103524529</fullName>
    </submittedName>
</protein>
<keyword evidence="1" id="KW-0472">Membrane</keyword>
<keyword evidence="1" id="KW-0812">Transmembrane</keyword>
<dbReference type="InterPro" id="IPR042421">
    <property type="entry name" value="C3orf33-like"/>
</dbReference>
<keyword evidence="1" id="KW-1133">Transmembrane helix</keyword>
<proteinExistence type="predicted"/>
<dbReference type="GeneID" id="103524529"/>
<dbReference type="KEGG" id="dci:103524529"/>
<keyword evidence="2" id="KW-1185">Reference proteome</keyword>
<dbReference type="SUPFAM" id="SSF50199">
    <property type="entry name" value="Staphylococcal nuclease"/>
    <property type="match status" value="1"/>
</dbReference>
<evidence type="ECO:0000313" key="3">
    <source>
        <dbReference type="RefSeq" id="XP_008487775.1"/>
    </source>
</evidence>
<feature type="transmembrane region" description="Helical" evidence="1">
    <location>
        <begin position="6"/>
        <end position="25"/>
    </location>
</feature>
<dbReference type="Proteomes" id="UP000079169">
    <property type="component" value="Unplaced"/>
</dbReference>
<dbReference type="PaxDb" id="121845-A0A1S3DTS6"/>
<name>A0A1S3DTS6_DIACI</name>
<dbReference type="STRING" id="121845.A0A1S3DTS6"/>
<dbReference type="PANTHER" id="PTHR28434">
    <property type="entry name" value="PROTEIN C3ORF33"/>
    <property type="match status" value="1"/>
</dbReference>
<gene>
    <name evidence="3" type="primary">LOC103524529</name>
</gene>
<accession>A0A1S3DTS6</accession>
<dbReference type="Gene3D" id="2.40.50.90">
    <property type="match status" value="1"/>
</dbReference>
<dbReference type="GO" id="GO:0005615">
    <property type="term" value="C:extracellular space"/>
    <property type="evidence" value="ECO:0007669"/>
    <property type="project" value="TreeGrafter"/>
</dbReference>
<dbReference type="InterPro" id="IPR035437">
    <property type="entry name" value="SNase_OB-fold_sf"/>
</dbReference>
<dbReference type="AlphaFoldDB" id="A0A1S3DTS6"/>
<organism evidence="2 3">
    <name type="scientific">Diaphorina citri</name>
    <name type="common">Asian citrus psyllid</name>
    <dbReference type="NCBI Taxonomy" id="121845"/>
    <lineage>
        <taxon>Eukaryota</taxon>
        <taxon>Metazoa</taxon>
        <taxon>Ecdysozoa</taxon>
        <taxon>Arthropoda</taxon>
        <taxon>Hexapoda</taxon>
        <taxon>Insecta</taxon>
        <taxon>Pterygota</taxon>
        <taxon>Neoptera</taxon>
        <taxon>Paraneoptera</taxon>
        <taxon>Hemiptera</taxon>
        <taxon>Sternorrhyncha</taxon>
        <taxon>Psylloidea</taxon>
        <taxon>Psyllidae</taxon>
        <taxon>Diaphorininae</taxon>
        <taxon>Diaphorina</taxon>
    </lineage>
</organism>
<evidence type="ECO:0000256" key="1">
    <source>
        <dbReference type="SAM" id="Phobius"/>
    </source>
</evidence>
<reference evidence="3" key="1">
    <citation type="submission" date="2025-08" db="UniProtKB">
        <authorList>
            <consortium name="RefSeq"/>
        </authorList>
    </citation>
    <scope>IDENTIFICATION</scope>
</reference>
<evidence type="ECO:0000313" key="2">
    <source>
        <dbReference type="Proteomes" id="UP000079169"/>
    </source>
</evidence>
<dbReference type="RefSeq" id="XP_008487775.1">
    <property type="nucleotide sequence ID" value="XM_008489553.3"/>
</dbReference>
<dbReference type="PANTHER" id="PTHR28434:SF1">
    <property type="entry name" value="PROTEIN C3ORF33"/>
    <property type="match status" value="1"/>
</dbReference>
<sequence length="236" mass="25932">MGAAVPAIYIIGLCTVAVLAFGYAVKSVKPFTKFSHINQIPPSFIENNIKLNGKVVDLKRIPSPVNVDSNPPVPLHRVSILVDHCPIFNPPFSTSKVDPLAICLDSVAVSKQGLTTMERILLDRPIGFVLLSAEQTDSHLSCIVYCRLPPTSVWTSLFARPLNLAAHLVSSGLGAVTPSDPSLTLKASYRRHYQGLLAAEARAMKDQVGMWNDGNGQDEETESLWTRLRRYLRRKS</sequence>